<name>A0A5S9BZB8_9CAUD</name>
<proteinExistence type="predicted"/>
<protein>
    <submittedName>
        <fullName evidence="1">Uncharacterized protein</fullName>
    </submittedName>
</protein>
<sequence length="51" mass="5814">MKDNNSHKIPFKDLPKKAVNGTVVFNNVFYTITAVNSVEFVARRVKMFSPI</sequence>
<reference evidence="1 2" key="1">
    <citation type="journal article" date="2019" name="Arch. Virol.">
        <title>A novel jumbo Tenacibaculum maritimum lytic phage with head-fiber-like appendages.</title>
        <authorList>
            <person name="Kawato Y."/>
            <person name="Istiqomah I."/>
            <person name="Gaafar A.Y."/>
            <person name="Hanaoka M."/>
            <person name="Ishimaru K."/>
            <person name="Yasuike M."/>
            <person name="Nishiki I."/>
            <person name="Nakamura Y."/>
            <person name="Fujiwara A."/>
            <person name="Nakai T."/>
        </authorList>
    </citation>
    <scope>NUCLEOTIDE SEQUENCE [LARGE SCALE GENOMIC DNA]</scope>
    <source>
        <strain evidence="1 2">PTm5</strain>
    </source>
</reference>
<dbReference type="Proteomes" id="UP000424080">
    <property type="component" value="Segment"/>
</dbReference>
<evidence type="ECO:0000313" key="1">
    <source>
        <dbReference type="EMBL" id="BBI90801.1"/>
    </source>
</evidence>
<accession>A0A5S9BZB8</accession>
<dbReference type="EMBL" id="AP019525">
    <property type="protein sequence ID" value="BBI90801.1"/>
    <property type="molecule type" value="Genomic_DNA"/>
</dbReference>
<organism evidence="1 2">
    <name type="scientific">Tenacibaculum phage PTm5</name>
    <dbReference type="NCBI Taxonomy" id="2547426"/>
    <lineage>
        <taxon>Viruses</taxon>
        <taxon>Duplodnaviria</taxon>
        <taxon>Heunggongvirae</taxon>
        <taxon>Uroviricota</taxon>
        <taxon>Caudoviricetes</taxon>
        <taxon>Shirahamavirus</taxon>
        <taxon>Shirahamavirus PTm1</taxon>
    </lineage>
</organism>
<evidence type="ECO:0000313" key="2">
    <source>
        <dbReference type="Proteomes" id="UP000424080"/>
    </source>
</evidence>